<dbReference type="InterPro" id="IPR007730">
    <property type="entry name" value="SPOR-like_dom"/>
</dbReference>
<dbReference type="Pfam" id="PF05036">
    <property type="entry name" value="SPOR"/>
    <property type="match status" value="1"/>
</dbReference>
<sequence length="213" mass="22988">MTKDFKTSTVTQPNVAQYGMSWMFGGIAIGLIVGLFVYIVINKDINAVPSPSEVQADTNAASTALQETALMQGNTTNTSSQADTQVQPNFSYHAVLPQLDVPVAITPDTSKPAKQLSNSAETKPTNKESVPVSNAKLGKFNALQVGSYKTQAQASAMQNRLKQNGLSTHIEKAEVNGQDYYRIKLGPTNSADVYNKWQQTLSSMGINPLPIHL</sequence>
<keyword evidence="2" id="KW-0812">Transmembrane</keyword>
<keyword evidence="2" id="KW-0472">Membrane</keyword>
<evidence type="ECO:0000259" key="3">
    <source>
        <dbReference type="PROSITE" id="PS51724"/>
    </source>
</evidence>
<dbReference type="Gene3D" id="3.30.70.1070">
    <property type="entry name" value="Sporulation related repeat"/>
    <property type="match status" value="1"/>
</dbReference>
<feature type="transmembrane region" description="Helical" evidence="2">
    <location>
        <begin position="20"/>
        <end position="41"/>
    </location>
</feature>
<organism evidence="4">
    <name type="scientific">Candidatus Thiocaldithrix dubininis</name>
    <dbReference type="NCBI Taxonomy" id="3080823"/>
    <lineage>
        <taxon>Bacteria</taxon>
        <taxon>Pseudomonadati</taxon>
        <taxon>Pseudomonadota</taxon>
        <taxon>Gammaproteobacteria</taxon>
        <taxon>Thiotrichales</taxon>
        <taxon>Thiotrichaceae</taxon>
        <taxon>Candidatus Thiocaldithrix</taxon>
    </lineage>
</organism>
<reference evidence="4" key="2">
    <citation type="submission" date="2023-04" db="EMBL/GenBank/DDBJ databases">
        <authorList>
            <person name="Beletskiy A.V."/>
            <person name="Mardanov A.V."/>
            <person name="Ravin N.V."/>
        </authorList>
    </citation>
    <scope>NUCLEOTIDE SEQUENCE</scope>
    <source>
        <strain evidence="4">GKL-01</strain>
    </source>
</reference>
<dbReference type="PANTHER" id="PTHR38687">
    <property type="entry name" value="CELL DIVISION PROTEIN DEDD-RELATED"/>
    <property type="match status" value="1"/>
</dbReference>
<dbReference type="Proteomes" id="UP001300672">
    <property type="component" value="Chromosome"/>
</dbReference>
<name>A0AA95H8D9_9GAMM</name>
<dbReference type="GO" id="GO:0030428">
    <property type="term" value="C:cell septum"/>
    <property type="evidence" value="ECO:0007669"/>
    <property type="project" value="TreeGrafter"/>
</dbReference>
<evidence type="ECO:0000313" key="4">
    <source>
        <dbReference type="EMBL" id="WGZ91330.1"/>
    </source>
</evidence>
<dbReference type="GO" id="GO:0032153">
    <property type="term" value="C:cell division site"/>
    <property type="evidence" value="ECO:0007669"/>
    <property type="project" value="TreeGrafter"/>
</dbReference>
<feature type="compositionally biased region" description="Polar residues" evidence="1">
    <location>
        <begin position="115"/>
        <end position="131"/>
    </location>
</feature>
<gene>
    <name evidence="4" type="ORF">QJT80_02390</name>
</gene>
<dbReference type="PANTHER" id="PTHR38687:SF1">
    <property type="entry name" value="CELL DIVISION PROTEIN DEDD"/>
    <property type="match status" value="1"/>
</dbReference>
<feature type="region of interest" description="Disordered" evidence="1">
    <location>
        <begin position="107"/>
        <end position="131"/>
    </location>
</feature>
<dbReference type="InterPro" id="IPR052521">
    <property type="entry name" value="Cell_div_SPOR-domain"/>
</dbReference>
<feature type="domain" description="SPOR" evidence="3">
    <location>
        <begin position="135"/>
        <end position="213"/>
    </location>
</feature>
<reference evidence="4" key="1">
    <citation type="journal article" date="2023" name="Int. J. Mol. Sci.">
        <title>Metagenomics Revealed a New Genus 'Candidatus Thiocaldithrix dubininis' gen. nov., sp. nov. and a New Species 'Candidatus Thiothrix putei' sp. nov. in the Family Thiotrichaceae, Some Members of Which Have Traits of Both Na+- and H+-Motive Energetics.</title>
        <authorList>
            <person name="Ravin N.V."/>
            <person name="Muntyan M.S."/>
            <person name="Smolyakov D.D."/>
            <person name="Rudenko T.S."/>
            <person name="Beletsky A.V."/>
            <person name="Mardanov A.V."/>
            <person name="Grabovich M.Y."/>
        </authorList>
    </citation>
    <scope>NUCLEOTIDE SEQUENCE</scope>
    <source>
        <strain evidence="4">GKL-01</strain>
    </source>
</reference>
<evidence type="ECO:0000256" key="1">
    <source>
        <dbReference type="SAM" id="MobiDB-lite"/>
    </source>
</evidence>
<dbReference type="InterPro" id="IPR036680">
    <property type="entry name" value="SPOR-like_sf"/>
</dbReference>
<proteinExistence type="predicted"/>
<dbReference type="SUPFAM" id="SSF110997">
    <property type="entry name" value="Sporulation related repeat"/>
    <property type="match status" value="1"/>
</dbReference>
<protein>
    <submittedName>
        <fullName evidence="4">SPOR domain-containing protein</fullName>
    </submittedName>
</protein>
<dbReference type="GO" id="GO:0042834">
    <property type="term" value="F:peptidoglycan binding"/>
    <property type="evidence" value="ECO:0007669"/>
    <property type="project" value="InterPro"/>
</dbReference>
<dbReference type="PROSITE" id="PS51724">
    <property type="entry name" value="SPOR"/>
    <property type="match status" value="1"/>
</dbReference>
<dbReference type="GO" id="GO:0032506">
    <property type="term" value="P:cytokinetic process"/>
    <property type="evidence" value="ECO:0007669"/>
    <property type="project" value="TreeGrafter"/>
</dbReference>
<dbReference type="AlphaFoldDB" id="A0AA95H8D9"/>
<evidence type="ECO:0000256" key="2">
    <source>
        <dbReference type="SAM" id="Phobius"/>
    </source>
</evidence>
<dbReference type="KEGG" id="tdu:QJT80_02390"/>
<keyword evidence="2" id="KW-1133">Transmembrane helix</keyword>
<accession>A0AA95H8D9</accession>
<dbReference type="EMBL" id="CP124755">
    <property type="protein sequence ID" value="WGZ91330.1"/>
    <property type="molecule type" value="Genomic_DNA"/>
</dbReference>